<evidence type="ECO:0000313" key="3">
    <source>
        <dbReference type="Proteomes" id="UP000249340"/>
    </source>
</evidence>
<reference evidence="3" key="1">
    <citation type="submission" date="2018-07" db="EMBL/GenBank/DDBJ databases">
        <title>Streptacidiphilus bronchialis DSM 106435 chromosome.</title>
        <authorList>
            <person name="Batra D."/>
            <person name="Gulvik C.A."/>
        </authorList>
    </citation>
    <scope>NUCLEOTIDE SEQUENCE [LARGE SCALE GENOMIC DNA]</scope>
    <source>
        <strain evidence="3">DSM 106435</strain>
    </source>
</reference>
<evidence type="ECO:0000256" key="1">
    <source>
        <dbReference type="SAM" id="Phobius"/>
    </source>
</evidence>
<evidence type="ECO:0000313" key="2">
    <source>
        <dbReference type="EMBL" id="AXI79762.1"/>
    </source>
</evidence>
<keyword evidence="1" id="KW-1133">Transmembrane helix</keyword>
<feature type="transmembrane region" description="Helical" evidence="1">
    <location>
        <begin position="100"/>
        <end position="122"/>
    </location>
</feature>
<dbReference type="RefSeq" id="WP_111492008.1">
    <property type="nucleotide sequence ID" value="NZ_CP031264.1"/>
</dbReference>
<dbReference type="EMBL" id="CP031264">
    <property type="protein sequence ID" value="AXI79762.1"/>
    <property type="molecule type" value="Genomic_DNA"/>
</dbReference>
<keyword evidence="1" id="KW-0812">Transmembrane</keyword>
<feature type="transmembrane region" description="Helical" evidence="1">
    <location>
        <begin position="129"/>
        <end position="148"/>
    </location>
</feature>
<dbReference type="OrthoDB" id="3872634at2"/>
<dbReference type="KEGG" id="stri:C7M71_022515"/>
<dbReference type="Proteomes" id="UP000249340">
    <property type="component" value="Chromosome"/>
</dbReference>
<accession>A0A345T1A7</accession>
<feature type="transmembrane region" description="Helical" evidence="1">
    <location>
        <begin position="34"/>
        <end position="51"/>
    </location>
</feature>
<gene>
    <name evidence="2" type="ORF">C7M71_022515</name>
</gene>
<protein>
    <submittedName>
        <fullName evidence="2">DUF1453 family protein</fullName>
    </submittedName>
</protein>
<keyword evidence="1" id="KW-0472">Membrane</keyword>
<name>A0A345T1A7_9ACTN</name>
<feature type="transmembrane region" description="Helical" evidence="1">
    <location>
        <begin position="58"/>
        <end position="80"/>
    </location>
</feature>
<proteinExistence type="predicted"/>
<sequence>MNGIPDALIMVAVVVLVLVRQLRARPVATGRRVWLLPLILAVVALRDPHLIDPDHRSAAVVLLAVTVLLELATGCASGWTMRIWREADGTAWTKGTPAAAATWVGMVLLRLALAAVGAGLGVHQDGDGLLLAVAVLLLVRGLVISWRARTLEPAYGVPAAR</sequence>
<dbReference type="AlphaFoldDB" id="A0A345T1A7"/>
<organism evidence="2 3">
    <name type="scientific">Peterkaempfera bronchialis</name>
    <dbReference type="NCBI Taxonomy" id="2126346"/>
    <lineage>
        <taxon>Bacteria</taxon>
        <taxon>Bacillati</taxon>
        <taxon>Actinomycetota</taxon>
        <taxon>Actinomycetes</taxon>
        <taxon>Kitasatosporales</taxon>
        <taxon>Streptomycetaceae</taxon>
        <taxon>Peterkaempfera</taxon>
    </lineage>
</organism>
<keyword evidence="3" id="KW-1185">Reference proteome</keyword>